<accession>A0A0A0HXF8</accession>
<dbReference type="EMBL" id="JDRY01000172">
    <property type="protein sequence ID" value="KGM93207.1"/>
    <property type="molecule type" value="Genomic_DNA"/>
</dbReference>
<evidence type="ECO:0008006" key="4">
    <source>
        <dbReference type="Google" id="ProtNLM"/>
    </source>
</evidence>
<keyword evidence="1" id="KW-1133">Transmembrane helix</keyword>
<gene>
    <name evidence="2" type="ORF">Z955_15920</name>
</gene>
<keyword evidence="1" id="KW-0812">Transmembrane</keyword>
<dbReference type="RefSeq" id="WP_039258790.1">
    <property type="nucleotide sequence ID" value="NZ_JDRY01000172.1"/>
</dbReference>
<protein>
    <recommendedName>
        <fullName evidence="4">DUF2178 domain-containing protein</fullName>
    </recommendedName>
</protein>
<evidence type="ECO:0000313" key="2">
    <source>
        <dbReference type="EMBL" id="KGM93207.1"/>
    </source>
</evidence>
<organism evidence="2 3">
    <name type="scientific">Clostridium botulinum C/D str. DC5</name>
    <dbReference type="NCBI Taxonomy" id="1443128"/>
    <lineage>
        <taxon>Bacteria</taxon>
        <taxon>Bacillati</taxon>
        <taxon>Bacillota</taxon>
        <taxon>Clostridia</taxon>
        <taxon>Eubacteriales</taxon>
        <taxon>Clostridiaceae</taxon>
        <taxon>Clostridium</taxon>
    </lineage>
</organism>
<evidence type="ECO:0000256" key="1">
    <source>
        <dbReference type="SAM" id="Phobius"/>
    </source>
</evidence>
<dbReference type="Proteomes" id="UP000030014">
    <property type="component" value="Unassembled WGS sequence"/>
</dbReference>
<feature type="transmembrane region" description="Helical" evidence="1">
    <location>
        <begin position="36"/>
        <end position="60"/>
    </location>
</feature>
<name>A0A0A0HXF8_CLOBO</name>
<evidence type="ECO:0000313" key="3">
    <source>
        <dbReference type="Proteomes" id="UP000030014"/>
    </source>
</evidence>
<reference evidence="2 3" key="1">
    <citation type="submission" date="2014-01" db="EMBL/GenBank/DDBJ databases">
        <title>Plasmidome dynamics in the species complex Clostridium novyi sensu lato converts strains of independent lineages into distinctly different pathogens.</title>
        <authorList>
            <person name="Skarin H."/>
            <person name="Segerman B."/>
        </authorList>
    </citation>
    <scope>NUCLEOTIDE SEQUENCE [LARGE SCALE GENOMIC DNA]</scope>
    <source>
        <strain evidence="2 3">DC5</strain>
    </source>
</reference>
<keyword evidence="1" id="KW-0472">Membrane</keyword>
<feature type="transmembrane region" description="Helical" evidence="1">
    <location>
        <begin position="117"/>
        <end position="141"/>
    </location>
</feature>
<comment type="caution">
    <text evidence="2">The sequence shown here is derived from an EMBL/GenBank/DDBJ whole genome shotgun (WGS) entry which is preliminary data.</text>
</comment>
<dbReference type="AlphaFoldDB" id="A0A0A0HXF8"/>
<proteinExistence type="predicted"/>
<feature type="transmembrane region" description="Helical" evidence="1">
    <location>
        <begin position="90"/>
        <end position="111"/>
    </location>
</feature>
<feature type="transmembrane region" description="Helical" evidence="1">
    <location>
        <begin position="12"/>
        <end position="30"/>
    </location>
</feature>
<sequence>MKKKIYNKKNFRSGMFFLSIGIIGSIVSLLKGCDKFSCISIVKSIILNFLLLFTGISYIYRSLNYKYSKEDMQDDDEREKLLSLKAESSSLSFATGFCFVFQVILMIAFGITKNNNIIAPLICVGLIFNVLLISPVFAYIYHNKRI</sequence>